<sequence length="97" mass="11042">ATEIFNSYMQCHLTAPDGIRNSITDESEEDIEEIEEDDRCKFLDQLSCIGTLGRIIPEHSVPLLSKILEERVSGISNQLHRLQQQKDMVSSHETTID</sequence>
<evidence type="ECO:0000256" key="6">
    <source>
        <dbReference type="ARBA" id="ARBA00022927"/>
    </source>
</evidence>
<comment type="subcellular location">
    <subcellularLocation>
        <location evidence="2">Cytoplasm</location>
    </subcellularLocation>
    <subcellularLocation>
        <location evidence="1">Nucleus</location>
    </subcellularLocation>
</comment>
<evidence type="ECO:0000313" key="8">
    <source>
        <dbReference type="EMBL" id="CEK61584.1"/>
    </source>
</evidence>
<proteinExistence type="inferred from homology"/>
<reference evidence="8" key="1">
    <citation type="submission" date="2014-12" db="EMBL/GenBank/DDBJ databases">
        <title>Insight into the proteome of Arion vulgaris.</title>
        <authorList>
            <person name="Aradska J."/>
            <person name="Bulat T."/>
            <person name="Smidak R."/>
            <person name="Sarate P."/>
            <person name="Gangsoo J."/>
            <person name="Sialana F."/>
            <person name="Bilban M."/>
            <person name="Lubec G."/>
        </authorList>
    </citation>
    <scope>NUCLEOTIDE SEQUENCE</scope>
    <source>
        <tissue evidence="8">Skin</tissue>
    </source>
</reference>
<feature type="non-terminal residue" evidence="8">
    <location>
        <position position="97"/>
    </location>
</feature>
<dbReference type="PANTHER" id="PTHR12596:SF1">
    <property type="entry name" value="EXPORTIN-4"/>
    <property type="match status" value="1"/>
</dbReference>
<keyword evidence="7" id="KW-0539">Nucleus</keyword>
<keyword evidence="6" id="KW-0653">Protein transport</keyword>
<dbReference type="EMBL" id="HACG01014719">
    <property type="protein sequence ID" value="CEK61584.1"/>
    <property type="molecule type" value="Transcribed_RNA"/>
</dbReference>
<dbReference type="PANTHER" id="PTHR12596">
    <property type="entry name" value="EXPORTIN 4,7-RELATED"/>
    <property type="match status" value="1"/>
</dbReference>
<evidence type="ECO:0000256" key="3">
    <source>
        <dbReference type="ARBA" id="ARBA00009466"/>
    </source>
</evidence>
<organism evidence="8">
    <name type="scientific">Arion vulgaris</name>
    <dbReference type="NCBI Taxonomy" id="1028688"/>
    <lineage>
        <taxon>Eukaryota</taxon>
        <taxon>Metazoa</taxon>
        <taxon>Spiralia</taxon>
        <taxon>Lophotrochozoa</taxon>
        <taxon>Mollusca</taxon>
        <taxon>Gastropoda</taxon>
        <taxon>Heterobranchia</taxon>
        <taxon>Euthyneura</taxon>
        <taxon>Panpulmonata</taxon>
        <taxon>Eupulmonata</taxon>
        <taxon>Stylommatophora</taxon>
        <taxon>Helicina</taxon>
        <taxon>Arionoidea</taxon>
        <taxon>Arionidae</taxon>
        <taxon>Arion</taxon>
    </lineage>
</organism>
<accession>A0A0B6YZ14</accession>
<dbReference type="GO" id="GO:0006611">
    <property type="term" value="P:protein export from nucleus"/>
    <property type="evidence" value="ECO:0007669"/>
    <property type="project" value="TreeGrafter"/>
</dbReference>
<evidence type="ECO:0000256" key="7">
    <source>
        <dbReference type="ARBA" id="ARBA00023242"/>
    </source>
</evidence>
<protein>
    <submittedName>
        <fullName evidence="8">Uncharacterized protein</fullName>
    </submittedName>
</protein>
<dbReference type="GO" id="GO:0005737">
    <property type="term" value="C:cytoplasm"/>
    <property type="evidence" value="ECO:0007669"/>
    <property type="project" value="UniProtKB-SubCell"/>
</dbReference>
<keyword evidence="4" id="KW-0813">Transport</keyword>
<evidence type="ECO:0000256" key="5">
    <source>
        <dbReference type="ARBA" id="ARBA00022490"/>
    </source>
</evidence>
<dbReference type="GO" id="GO:0005643">
    <property type="term" value="C:nuclear pore"/>
    <property type="evidence" value="ECO:0007669"/>
    <property type="project" value="TreeGrafter"/>
</dbReference>
<name>A0A0B6YZ14_9EUPU</name>
<comment type="similarity">
    <text evidence="3">Belongs to the exportin family.</text>
</comment>
<dbReference type="InterPro" id="IPR044189">
    <property type="entry name" value="XPO4/7-like"/>
</dbReference>
<dbReference type="AlphaFoldDB" id="A0A0B6YZ14"/>
<keyword evidence="5" id="KW-0963">Cytoplasm</keyword>
<gene>
    <name evidence="8" type="primary">ORF42664</name>
</gene>
<dbReference type="GO" id="GO:0005049">
    <property type="term" value="F:nuclear export signal receptor activity"/>
    <property type="evidence" value="ECO:0007669"/>
    <property type="project" value="InterPro"/>
</dbReference>
<evidence type="ECO:0000256" key="1">
    <source>
        <dbReference type="ARBA" id="ARBA00004123"/>
    </source>
</evidence>
<evidence type="ECO:0000256" key="2">
    <source>
        <dbReference type="ARBA" id="ARBA00004496"/>
    </source>
</evidence>
<evidence type="ECO:0000256" key="4">
    <source>
        <dbReference type="ARBA" id="ARBA00022448"/>
    </source>
</evidence>
<feature type="non-terminal residue" evidence="8">
    <location>
        <position position="1"/>
    </location>
</feature>